<evidence type="ECO:0000256" key="1">
    <source>
        <dbReference type="ARBA" id="ARBA00022679"/>
    </source>
</evidence>
<dbReference type="Pfam" id="PF01467">
    <property type="entry name" value="CTP_transf_like"/>
    <property type="match status" value="1"/>
</dbReference>
<proteinExistence type="predicted"/>
<dbReference type="NCBIfam" id="TIGR00125">
    <property type="entry name" value="cyt_tran_rel"/>
    <property type="match status" value="1"/>
</dbReference>
<dbReference type="KEGG" id="csm:CSUB8521_0315"/>
<dbReference type="Proteomes" id="UP000031135">
    <property type="component" value="Chromosome"/>
</dbReference>
<evidence type="ECO:0000256" key="2">
    <source>
        <dbReference type="ARBA" id="ARBA00022695"/>
    </source>
</evidence>
<dbReference type="Gene3D" id="3.40.50.620">
    <property type="entry name" value="HUPs"/>
    <property type="match status" value="1"/>
</dbReference>
<keyword evidence="1 4" id="KW-0808">Transferase</keyword>
<keyword evidence="2 4" id="KW-0548">Nucleotidyltransferase</keyword>
<dbReference type="InterPro" id="IPR004821">
    <property type="entry name" value="Cyt_trans-like"/>
</dbReference>
<dbReference type="InterPro" id="IPR014729">
    <property type="entry name" value="Rossmann-like_a/b/a_fold"/>
</dbReference>
<evidence type="ECO:0000313" key="5">
    <source>
        <dbReference type="Proteomes" id="UP000031135"/>
    </source>
</evidence>
<dbReference type="PANTHER" id="PTHR43793">
    <property type="entry name" value="FAD SYNTHASE"/>
    <property type="match status" value="1"/>
</dbReference>
<dbReference type="EMBL" id="CP007772">
    <property type="protein sequence ID" value="AJC90204.1"/>
    <property type="molecule type" value="Genomic_DNA"/>
</dbReference>
<dbReference type="RefSeq" id="WP_039662784.1">
    <property type="nucleotide sequence ID" value="NZ_CP007772.1"/>
</dbReference>
<evidence type="ECO:0000313" key="4">
    <source>
        <dbReference type="EMBL" id="AJC90204.1"/>
    </source>
</evidence>
<protein>
    <submittedName>
        <fullName evidence="4">Putative glycerol-3-phosphate cytidylyltransferase</fullName>
    </submittedName>
</protein>
<evidence type="ECO:0000259" key="3">
    <source>
        <dbReference type="Pfam" id="PF01467"/>
    </source>
</evidence>
<dbReference type="InterPro" id="IPR050385">
    <property type="entry name" value="Archaeal_FAD_synthase"/>
</dbReference>
<gene>
    <name evidence="4" type="ORF">CSUB8521_0315</name>
</gene>
<dbReference type="GO" id="GO:0016779">
    <property type="term" value="F:nucleotidyltransferase activity"/>
    <property type="evidence" value="ECO:0007669"/>
    <property type="project" value="UniProtKB-KW"/>
</dbReference>
<dbReference type="OrthoDB" id="9771433at2"/>
<accession>A0A0A8HBA3</accession>
<organism evidence="4 5">
    <name type="scientific">Campylobacter subantarcticus LMG 24374</name>
    <dbReference type="NCBI Taxonomy" id="1388751"/>
    <lineage>
        <taxon>Bacteria</taxon>
        <taxon>Pseudomonadati</taxon>
        <taxon>Campylobacterota</taxon>
        <taxon>Epsilonproteobacteria</taxon>
        <taxon>Campylobacterales</taxon>
        <taxon>Campylobacteraceae</taxon>
        <taxon>Campylobacter</taxon>
    </lineage>
</organism>
<feature type="domain" description="Cytidyltransferase-like" evidence="3">
    <location>
        <begin position="5"/>
        <end position="125"/>
    </location>
</feature>
<dbReference type="SUPFAM" id="SSF52374">
    <property type="entry name" value="Nucleotidylyl transferase"/>
    <property type="match status" value="1"/>
</dbReference>
<reference evidence="4 5" key="1">
    <citation type="journal article" date="2014" name="Genome Biol. Evol.">
        <title>Comparative Genomics of the Campylobacter lari Group.</title>
        <authorList>
            <person name="Miller W.G."/>
            <person name="Yee E."/>
            <person name="Chapman M.H."/>
            <person name="Smith T.P."/>
            <person name="Bono J.L."/>
            <person name="Huynh S."/>
            <person name="Parker C.T."/>
            <person name="Vandamme P."/>
            <person name="Luong K."/>
            <person name="Korlach J."/>
        </authorList>
    </citation>
    <scope>NUCLEOTIDE SEQUENCE [LARGE SCALE GENOMIC DNA]</scope>
    <source>
        <strain evidence="4 5">LMG 24374</strain>
    </source>
</reference>
<name>A0A0A8HBA3_9BACT</name>
<dbReference type="HOGENOM" id="CLU_034585_2_2_7"/>
<dbReference type="PANTHER" id="PTHR43793:SF1">
    <property type="entry name" value="FAD SYNTHASE"/>
    <property type="match status" value="1"/>
</dbReference>
<dbReference type="AlphaFoldDB" id="A0A0A8HBA3"/>
<sequence>MITVITFGTFDLFHYGHLRILERASELGDRLIVGVSSDMLNFAKKGRKPICSECERMKIISALKCVDGVFLEESLELKEEYIKKYQANILVMGDDWKGKFDCFDKICDVVYLERTPSISTTEIIEMIKT</sequence>